<dbReference type="AlphaFoldDB" id="A0A381Y388"/>
<keyword evidence="4" id="KW-0067">ATP-binding</keyword>
<evidence type="ECO:0000256" key="2">
    <source>
        <dbReference type="ARBA" id="ARBA00022741"/>
    </source>
</evidence>
<evidence type="ECO:0000256" key="1">
    <source>
        <dbReference type="ARBA" id="ARBA00022730"/>
    </source>
</evidence>
<evidence type="ECO:0000256" key="4">
    <source>
        <dbReference type="ARBA" id="ARBA00022840"/>
    </source>
</evidence>
<dbReference type="SUPFAM" id="SSF52540">
    <property type="entry name" value="P-loop containing nucleoside triphosphate hydrolases"/>
    <property type="match status" value="1"/>
</dbReference>
<dbReference type="GO" id="GO:0030983">
    <property type="term" value="F:mismatched DNA binding"/>
    <property type="evidence" value="ECO:0007669"/>
    <property type="project" value="InterPro"/>
</dbReference>
<dbReference type="EMBL" id="UINC01017170">
    <property type="protein sequence ID" value="SVA70877.1"/>
    <property type="molecule type" value="Genomic_DNA"/>
</dbReference>
<evidence type="ECO:0000256" key="5">
    <source>
        <dbReference type="ARBA" id="ARBA00022884"/>
    </source>
</evidence>
<dbReference type="PANTHER" id="PTHR48466:SF2">
    <property type="entry name" value="OS10G0509000 PROTEIN"/>
    <property type="match status" value="1"/>
</dbReference>
<dbReference type="PANTHER" id="PTHR48466">
    <property type="entry name" value="OS10G0509000 PROTEIN-RELATED"/>
    <property type="match status" value="1"/>
</dbReference>
<dbReference type="InterPro" id="IPR005747">
    <property type="entry name" value="MutS2"/>
</dbReference>
<dbReference type="GO" id="GO:0016887">
    <property type="term" value="F:ATP hydrolysis activity"/>
    <property type="evidence" value="ECO:0007669"/>
    <property type="project" value="InterPro"/>
</dbReference>
<reference evidence="8" key="1">
    <citation type="submission" date="2018-05" db="EMBL/GenBank/DDBJ databases">
        <authorList>
            <person name="Lanie J.A."/>
            <person name="Ng W.-L."/>
            <person name="Kazmierczak K.M."/>
            <person name="Andrzejewski T.M."/>
            <person name="Davidsen T.M."/>
            <person name="Wayne K.J."/>
            <person name="Tettelin H."/>
            <person name="Glass J.I."/>
            <person name="Rusch D."/>
            <person name="Podicherti R."/>
            <person name="Tsui H.-C.T."/>
            <person name="Winkler M.E."/>
        </authorList>
    </citation>
    <scope>NUCLEOTIDE SEQUENCE</scope>
</reference>
<dbReference type="GO" id="GO:0140664">
    <property type="term" value="F:ATP-dependent DNA damage sensor activity"/>
    <property type="evidence" value="ECO:0007669"/>
    <property type="project" value="InterPro"/>
</dbReference>
<evidence type="ECO:0000313" key="8">
    <source>
        <dbReference type="EMBL" id="SVA70877.1"/>
    </source>
</evidence>
<evidence type="ECO:0000256" key="3">
    <source>
        <dbReference type="ARBA" id="ARBA00022801"/>
    </source>
</evidence>
<dbReference type="Gene3D" id="3.40.50.300">
    <property type="entry name" value="P-loop containing nucleotide triphosphate hydrolases"/>
    <property type="match status" value="1"/>
</dbReference>
<dbReference type="GO" id="GO:0045910">
    <property type="term" value="P:negative regulation of DNA recombination"/>
    <property type="evidence" value="ECO:0007669"/>
    <property type="project" value="InterPro"/>
</dbReference>
<gene>
    <name evidence="8" type="ORF">METZ01_LOCUS123731</name>
</gene>
<evidence type="ECO:0000259" key="7">
    <source>
        <dbReference type="PROSITE" id="PS50828"/>
    </source>
</evidence>
<dbReference type="Gene3D" id="3.30.1370.110">
    <property type="match status" value="1"/>
</dbReference>
<dbReference type="SUPFAM" id="SSF160443">
    <property type="entry name" value="SMR domain-like"/>
    <property type="match status" value="1"/>
</dbReference>
<dbReference type="InterPro" id="IPR045076">
    <property type="entry name" value="MutS"/>
</dbReference>
<dbReference type="Pfam" id="PF01713">
    <property type="entry name" value="Smr"/>
    <property type="match status" value="1"/>
</dbReference>
<protein>
    <recommendedName>
        <fullName evidence="7">Smr domain-containing protein</fullName>
    </recommendedName>
</protein>
<dbReference type="InterPro" id="IPR036063">
    <property type="entry name" value="Smr_dom_sf"/>
</dbReference>
<dbReference type="SMART" id="SM00463">
    <property type="entry name" value="SMR"/>
    <property type="match status" value="1"/>
</dbReference>
<organism evidence="8">
    <name type="scientific">marine metagenome</name>
    <dbReference type="NCBI Taxonomy" id="408172"/>
    <lineage>
        <taxon>unclassified sequences</taxon>
        <taxon>metagenomes</taxon>
        <taxon>ecological metagenomes</taxon>
    </lineage>
</organism>
<name>A0A381Y388_9ZZZZ</name>
<keyword evidence="5" id="KW-0694">RNA-binding</keyword>
<keyword evidence="6" id="KW-0238">DNA-binding</keyword>
<keyword evidence="2" id="KW-0547">Nucleotide-binding</keyword>
<dbReference type="NCBIfam" id="TIGR01069">
    <property type="entry name" value="mutS2"/>
    <property type="match status" value="1"/>
</dbReference>
<keyword evidence="3" id="KW-0378">Hydrolase</keyword>
<proteinExistence type="predicted"/>
<evidence type="ECO:0000256" key="6">
    <source>
        <dbReference type="ARBA" id="ARBA00023125"/>
    </source>
</evidence>
<feature type="domain" description="Smr" evidence="7">
    <location>
        <begin position="408"/>
        <end position="483"/>
    </location>
</feature>
<sequence>LLIPPITTLVITGPNTGGKTVALKTAGLVVLMAQAGLHVLAATGSRVPVFRSMFTDIGDEQSISENLSTFSWHITNIAAMDQSLTFPALLLLDEIGVGTDPAEGGALGAAIVDHFRRRGAQVITTTHYEALKSYASTTDGVTCAGFGFDAKTFAPTYVLRYGSPGRSLALEISARLGLAPSIVAAARTRQTTLEIQLSNHLARLEQDLRTLDDERHHVAQVRGQLVNTEMGLRARETALTKQETFIRAEKKRGVDTSVREAKREIDLTMRKFKKEMVTLTKAASSGHLQDITTGIQGAARVTARKTIDAISNRFQNDLPNIKAESTFERNNTSAQSFSVGDHVIVESMGFEGVITNVAQDSAEVDIQGKRLLAPLGDLRMIDRGSQKFSPPATMSVQLPELNESLTELNVIGCTIDEALTRTEAFLDKALLADQSNLRVIHGHGTGRLRRAIANLLDDHQIVEQYYTAPPEEGGGGVTVVTLKD</sequence>
<feature type="non-terminal residue" evidence="8">
    <location>
        <position position="1"/>
    </location>
</feature>
<dbReference type="PROSITE" id="PS50828">
    <property type="entry name" value="SMR"/>
    <property type="match status" value="1"/>
</dbReference>
<dbReference type="GO" id="GO:0019843">
    <property type="term" value="F:rRNA binding"/>
    <property type="evidence" value="ECO:0007669"/>
    <property type="project" value="UniProtKB-KW"/>
</dbReference>
<dbReference type="SMART" id="SM00534">
    <property type="entry name" value="MUTSac"/>
    <property type="match status" value="1"/>
</dbReference>
<dbReference type="GO" id="GO:0004519">
    <property type="term" value="F:endonuclease activity"/>
    <property type="evidence" value="ECO:0007669"/>
    <property type="project" value="InterPro"/>
</dbReference>
<accession>A0A381Y388</accession>
<dbReference type="InterPro" id="IPR000432">
    <property type="entry name" value="DNA_mismatch_repair_MutS_C"/>
</dbReference>
<dbReference type="InterPro" id="IPR002625">
    <property type="entry name" value="Smr_dom"/>
</dbReference>
<dbReference type="Pfam" id="PF00488">
    <property type="entry name" value="MutS_V"/>
    <property type="match status" value="1"/>
</dbReference>
<keyword evidence="1" id="KW-0699">rRNA-binding</keyword>
<dbReference type="InterPro" id="IPR027417">
    <property type="entry name" value="P-loop_NTPase"/>
</dbReference>
<dbReference type="GO" id="GO:0005524">
    <property type="term" value="F:ATP binding"/>
    <property type="evidence" value="ECO:0007669"/>
    <property type="project" value="UniProtKB-KW"/>
</dbReference>
<dbReference type="GO" id="GO:0006298">
    <property type="term" value="P:mismatch repair"/>
    <property type="evidence" value="ECO:0007669"/>
    <property type="project" value="InterPro"/>
</dbReference>